<feature type="compositionally biased region" description="Pro residues" evidence="1">
    <location>
        <begin position="140"/>
        <end position="157"/>
    </location>
</feature>
<dbReference type="AlphaFoldDB" id="A0A139AFC2"/>
<name>A0A139AFC2_GONPJ</name>
<reference evidence="3 4" key="1">
    <citation type="journal article" date="2015" name="Genome Biol. Evol.">
        <title>Phylogenomic analyses indicate that early fungi evolved digesting cell walls of algal ancestors of land plants.</title>
        <authorList>
            <person name="Chang Y."/>
            <person name="Wang S."/>
            <person name="Sekimoto S."/>
            <person name="Aerts A.L."/>
            <person name="Choi C."/>
            <person name="Clum A."/>
            <person name="LaButti K.M."/>
            <person name="Lindquist E.A."/>
            <person name="Yee Ngan C."/>
            <person name="Ohm R.A."/>
            <person name="Salamov A.A."/>
            <person name="Grigoriev I.V."/>
            <person name="Spatafora J.W."/>
            <person name="Berbee M.L."/>
        </authorList>
    </citation>
    <scope>NUCLEOTIDE SEQUENCE [LARGE SCALE GENOMIC DNA]</scope>
    <source>
        <strain evidence="3 4">JEL478</strain>
    </source>
</reference>
<evidence type="ECO:0000313" key="4">
    <source>
        <dbReference type="Proteomes" id="UP000070544"/>
    </source>
</evidence>
<feature type="region of interest" description="Disordered" evidence="1">
    <location>
        <begin position="140"/>
        <end position="160"/>
    </location>
</feature>
<dbReference type="EMBL" id="KQ965761">
    <property type="protein sequence ID" value="KXS15506.1"/>
    <property type="molecule type" value="Genomic_DNA"/>
</dbReference>
<protein>
    <recommendedName>
        <fullName evidence="5">Apple domain-containing protein</fullName>
    </recommendedName>
</protein>
<organism evidence="3 4">
    <name type="scientific">Gonapodya prolifera (strain JEL478)</name>
    <name type="common">Monoblepharis prolifera</name>
    <dbReference type="NCBI Taxonomy" id="1344416"/>
    <lineage>
        <taxon>Eukaryota</taxon>
        <taxon>Fungi</taxon>
        <taxon>Fungi incertae sedis</taxon>
        <taxon>Chytridiomycota</taxon>
        <taxon>Chytridiomycota incertae sedis</taxon>
        <taxon>Monoblepharidomycetes</taxon>
        <taxon>Monoblepharidales</taxon>
        <taxon>Gonapodyaceae</taxon>
        <taxon>Gonapodya</taxon>
    </lineage>
</organism>
<evidence type="ECO:0000313" key="3">
    <source>
        <dbReference type="EMBL" id="KXS15506.1"/>
    </source>
</evidence>
<proteinExistence type="predicted"/>
<feature type="signal peptide" evidence="2">
    <location>
        <begin position="1"/>
        <end position="28"/>
    </location>
</feature>
<gene>
    <name evidence="3" type="ORF">M427DRAFT_155244</name>
</gene>
<sequence length="276" mass="29357">MLNMAVRTIGETLGLALLLTMLAHQSSAVSFQYQGPVVGSTDTGLYGVKWYWATGCHYPSVENMATINLNNQANKDCGKECALRAVWYDGLGCRAYVRTSDGMCYLKSAQAISGIAAIDGDPNTYVCGFIAALPTSWGTTPPPPVAPPQPPPPPPGPKDCSGDSCFTPEMQACKKKNGAKRVDPYQGDPGWYWGCISVTECKFKVAAAHFLCTLVGGFVSIATVGTPFGIMAGAACAEIEETHGLSFSDCTGPQCGCMYNQRVKDTCHLVPRTLCN</sequence>
<evidence type="ECO:0000256" key="1">
    <source>
        <dbReference type="SAM" id="MobiDB-lite"/>
    </source>
</evidence>
<keyword evidence="4" id="KW-1185">Reference proteome</keyword>
<keyword evidence="2" id="KW-0732">Signal</keyword>
<evidence type="ECO:0000256" key="2">
    <source>
        <dbReference type="SAM" id="SignalP"/>
    </source>
</evidence>
<evidence type="ECO:0008006" key="5">
    <source>
        <dbReference type="Google" id="ProtNLM"/>
    </source>
</evidence>
<dbReference type="Proteomes" id="UP000070544">
    <property type="component" value="Unassembled WGS sequence"/>
</dbReference>
<feature type="chain" id="PRO_5007296155" description="Apple domain-containing protein" evidence="2">
    <location>
        <begin position="29"/>
        <end position="276"/>
    </location>
</feature>
<accession>A0A139AFC2</accession>